<organism evidence="2 3">
    <name type="scientific">Stenotrophomonas aracearum</name>
    <dbReference type="NCBI Taxonomy" id="3003272"/>
    <lineage>
        <taxon>Bacteria</taxon>
        <taxon>Pseudomonadati</taxon>
        <taxon>Pseudomonadota</taxon>
        <taxon>Gammaproteobacteria</taxon>
        <taxon>Lysobacterales</taxon>
        <taxon>Lysobacteraceae</taxon>
        <taxon>Stenotrophomonas</taxon>
    </lineage>
</organism>
<dbReference type="PANTHER" id="PTHR21366">
    <property type="entry name" value="GLYOXALASE FAMILY PROTEIN"/>
    <property type="match status" value="1"/>
</dbReference>
<evidence type="ECO:0000313" key="3">
    <source>
        <dbReference type="Proteomes" id="UP001305421"/>
    </source>
</evidence>
<dbReference type="RefSeq" id="WP_311181981.1">
    <property type="nucleotide sequence ID" value="NZ_CP115543.1"/>
</dbReference>
<dbReference type="SUPFAM" id="SSF54593">
    <property type="entry name" value="Glyoxalase/Bleomycin resistance protein/Dihydroxybiphenyl dioxygenase"/>
    <property type="match status" value="1"/>
</dbReference>
<accession>A0ABY9Y976</accession>
<reference evidence="2 3" key="1">
    <citation type="submission" date="2022-12" db="EMBL/GenBank/DDBJ databases">
        <title>Two new species, Stenotrophomonas aracearum and Stenotrophomonas oahuensis, isolated from Anthurium (Araceae family) in Hawaii.</title>
        <authorList>
            <person name="Chunag S.C."/>
            <person name="Dobhal S."/>
            <person name="Alvarez A."/>
            <person name="Arif M."/>
        </authorList>
    </citation>
    <scope>NUCLEOTIDE SEQUENCE [LARGE SCALE GENOMIC DNA]</scope>
    <source>
        <strain evidence="2 3">A5588</strain>
    </source>
</reference>
<dbReference type="PROSITE" id="PS51819">
    <property type="entry name" value="VOC"/>
    <property type="match status" value="1"/>
</dbReference>
<proteinExistence type="predicted"/>
<dbReference type="InterPro" id="IPR037523">
    <property type="entry name" value="VOC_core"/>
</dbReference>
<evidence type="ECO:0000313" key="2">
    <source>
        <dbReference type="EMBL" id="WNH47206.1"/>
    </source>
</evidence>
<dbReference type="InterPro" id="IPR050383">
    <property type="entry name" value="GlyoxalaseI/FosfomycinResist"/>
</dbReference>
<keyword evidence="3" id="KW-1185">Reference proteome</keyword>
<dbReference type="Gene3D" id="3.10.180.10">
    <property type="entry name" value="2,3-Dihydroxybiphenyl 1,2-Dioxygenase, domain 1"/>
    <property type="match status" value="1"/>
</dbReference>
<dbReference type="PANTHER" id="PTHR21366:SF14">
    <property type="entry name" value="GLYOXALASE DOMAIN-CONTAINING PROTEIN 5"/>
    <property type="match status" value="1"/>
</dbReference>
<sequence length="144" mass="15441">MGSERPFEIQRIDHVVLRVQDLQRALAFYCDVLGCTVARERPTLGMIHLHAGSSMIDLISVDGALGSRGGPAAGAQGRNLEHLCLRIEPFDEEALRTHLQEHGVAVDGQVRSNLGAEGDGLSLYLRDPDGNAVELKGPTSPCCG</sequence>
<evidence type="ECO:0000259" key="1">
    <source>
        <dbReference type="PROSITE" id="PS51819"/>
    </source>
</evidence>
<dbReference type="Pfam" id="PF00903">
    <property type="entry name" value="Glyoxalase"/>
    <property type="match status" value="1"/>
</dbReference>
<dbReference type="Proteomes" id="UP001305421">
    <property type="component" value="Chromosome"/>
</dbReference>
<protein>
    <submittedName>
        <fullName evidence="2">VOC family protein</fullName>
    </submittedName>
</protein>
<dbReference type="InterPro" id="IPR004360">
    <property type="entry name" value="Glyas_Fos-R_dOase_dom"/>
</dbReference>
<feature type="domain" description="VOC" evidence="1">
    <location>
        <begin position="11"/>
        <end position="138"/>
    </location>
</feature>
<gene>
    <name evidence="2" type="ORF">PDM28_10835</name>
</gene>
<dbReference type="EMBL" id="CP115543">
    <property type="protein sequence ID" value="WNH47206.1"/>
    <property type="molecule type" value="Genomic_DNA"/>
</dbReference>
<name>A0ABY9Y976_9GAMM</name>
<dbReference type="InterPro" id="IPR029068">
    <property type="entry name" value="Glyas_Bleomycin-R_OHBP_Dase"/>
</dbReference>